<organism evidence="8 9">
    <name type="scientific">Pedobacter jamesrossensis</name>
    <dbReference type="NCBI Taxonomy" id="1908238"/>
    <lineage>
        <taxon>Bacteria</taxon>
        <taxon>Pseudomonadati</taxon>
        <taxon>Bacteroidota</taxon>
        <taxon>Sphingobacteriia</taxon>
        <taxon>Sphingobacteriales</taxon>
        <taxon>Sphingobacteriaceae</taxon>
        <taxon>Pedobacter</taxon>
    </lineage>
</organism>
<evidence type="ECO:0000256" key="1">
    <source>
        <dbReference type="ARBA" id="ARBA00004442"/>
    </source>
</evidence>
<dbReference type="RefSeq" id="WP_378962869.1">
    <property type="nucleotide sequence ID" value="NZ_JBHRXC010000001.1"/>
</dbReference>
<keyword evidence="9" id="KW-1185">Reference proteome</keyword>
<dbReference type="PROSITE" id="PS51257">
    <property type="entry name" value="PROKAR_LIPOPROTEIN"/>
    <property type="match status" value="1"/>
</dbReference>
<feature type="domain" description="SusD-like N-terminal" evidence="7">
    <location>
        <begin position="43"/>
        <end position="201"/>
    </location>
</feature>
<keyword evidence="4" id="KW-0472">Membrane</keyword>
<evidence type="ECO:0000256" key="5">
    <source>
        <dbReference type="ARBA" id="ARBA00023237"/>
    </source>
</evidence>
<comment type="similarity">
    <text evidence="2">Belongs to the SusD family.</text>
</comment>
<protein>
    <submittedName>
        <fullName evidence="8">RagB/SusD family nutrient uptake outer membrane protein</fullName>
    </submittedName>
</protein>
<evidence type="ECO:0000256" key="3">
    <source>
        <dbReference type="ARBA" id="ARBA00022729"/>
    </source>
</evidence>
<comment type="caution">
    <text evidence="8">The sequence shown here is derived from an EMBL/GenBank/DDBJ whole genome shotgun (WGS) entry which is preliminary data.</text>
</comment>
<evidence type="ECO:0000256" key="2">
    <source>
        <dbReference type="ARBA" id="ARBA00006275"/>
    </source>
</evidence>
<keyword evidence="3" id="KW-0732">Signal</keyword>
<dbReference type="Pfam" id="PF07980">
    <property type="entry name" value="SusD_RagB"/>
    <property type="match status" value="1"/>
</dbReference>
<dbReference type="Gene3D" id="1.25.40.390">
    <property type="match status" value="1"/>
</dbReference>
<dbReference type="Pfam" id="PF14322">
    <property type="entry name" value="SusD-like_3"/>
    <property type="match status" value="1"/>
</dbReference>
<dbReference type="InterPro" id="IPR033985">
    <property type="entry name" value="SusD-like_N"/>
</dbReference>
<keyword evidence="5" id="KW-0998">Cell outer membrane</keyword>
<feature type="domain" description="RagB/SusD" evidence="6">
    <location>
        <begin position="319"/>
        <end position="597"/>
    </location>
</feature>
<dbReference type="InterPro" id="IPR011990">
    <property type="entry name" value="TPR-like_helical_dom_sf"/>
</dbReference>
<evidence type="ECO:0000313" key="9">
    <source>
        <dbReference type="Proteomes" id="UP001595792"/>
    </source>
</evidence>
<accession>A0ABV8NQV5</accession>
<sequence length="597" mass="67104">MKNRLYHLLLVAILFLSACQKLDREIVTDLTKEQIETSYERTSQLLNAVYVELQEGFLNIGGTAMMASATDEAEHAQENSSVQNFNNGSWNSINNPNNVWPSYYRAIRRANLFLESSDNINLDLYKLDPSGAQQAIFRQRSYEIAVWKYEARFLRAFFYFELVKRYGGVPIFKQTEGTEIVGTTKRNSLDECINFIVSECDAIINATVPGTDVDRTPTQIPLRYTSGQLELGRVSRGAAMALKSRVLLYAASDLFNDPSWAGGYSNPELISLSSNTTTRTQRWQAAANAALDLINAYNVSSLTNTYPNQFNAASFNQTEIIFARRNTASNSFEQANFPIGLQGKSGTNPSQNLVDAYEIRQGTGATQTAVAFDWNNPVHVANIYTSGTGDNARDPRLDFSIAVNNKQLINTAGFNRVLQIYNGGLDAKPIPDATKTGYYIKKYINNTPTATAVHSWNYFRLSEIYLNYAEAVNELGDLATARAYINRVRSRTGIAMPLIPATVNTRQAVKDRIIQERRVEFAFEDHRAWDVRRWMIAPQTLGAPLRGVDIKAISLTTFSYTPFVVENRSFDARKMYLYPIPQEDLNLAPGIKQNPNW</sequence>
<evidence type="ECO:0000259" key="6">
    <source>
        <dbReference type="Pfam" id="PF07980"/>
    </source>
</evidence>
<gene>
    <name evidence="8" type="ORF">ACFOUY_19110</name>
</gene>
<name>A0ABV8NQV5_9SPHI</name>
<dbReference type="EMBL" id="JBHSBY010000143">
    <property type="protein sequence ID" value="MFC4198824.1"/>
    <property type="molecule type" value="Genomic_DNA"/>
</dbReference>
<dbReference type="SUPFAM" id="SSF48452">
    <property type="entry name" value="TPR-like"/>
    <property type="match status" value="1"/>
</dbReference>
<dbReference type="Proteomes" id="UP001595792">
    <property type="component" value="Unassembled WGS sequence"/>
</dbReference>
<reference evidence="9" key="1">
    <citation type="journal article" date="2019" name="Int. J. Syst. Evol. Microbiol.">
        <title>The Global Catalogue of Microorganisms (GCM) 10K type strain sequencing project: providing services to taxonomists for standard genome sequencing and annotation.</title>
        <authorList>
            <consortium name="The Broad Institute Genomics Platform"/>
            <consortium name="The Broad Institute Genome Sequencing Center for Infectious Disease"/>
            <person name="Wu L."/>
            <person name="Ma J."/>
        </authorList>
    </citation>
    <scope>NUCLEOTIDE SEQUENCE [LARGE SCALE GENOMIC DNA]</scope>
    <source>
        <strain evidence="9">CCM 8689</strain>
    </source>
</reference>
<comment type="subcellular location">
    <subcellularLocation>
        <location evidence="1">Cell outer membrane</location>
    </subcellularLocation>
</comment>
<evidence type="ECO:0000256" key="4">
    <source>
        <dbReference type="ARBA" id="ARBA00023136"/>
    </source>
</evidence>
<proteinExistence type="inferred from homology"/>
<dbReference type="InterPro" id="IPR012944">
    <property type="entry name" value="SusD_RagB_dom"/>
</dbReference>
<evidence type="ECO:0000313" key="8">
    <source>
        <dbReference type="EMBL" id="MFC4198824.1"/>
    </source>
</evidence>
<evidence type="ECO:0000259" key="7">
    <source>
        <dbReference type="Pfam" id="PF14322"/>
    </source>
</evidence>